<comment type="caution">
    <text evidence="3">The sequence shown here is derived from an EMBL/GenBank/DDBJ whole genome shotgun (WGS) entry which is preliminary data.</text>
</comment>
<keyword evidence="4" id="KW-1185">Reference proteome</keyword>
<organism evidence="3 4">
    <name type="scientific">Kitasatospora putterlickiae</name>
    <dbReference type="NCBI Taxonomy" id="221725"/>
    <lineage>
        <taxon>Bacteria</taxon>
        <taxon>Bacillati</taxon>
        <taxon>Actinomycetota</taxon>
        <taxon>Actinomycetes</taxon>
        <taxon>Kitasatosporales</taxon>
        <taxon>Streptomycetaceae</taxon>
        <taxon>Kitasatospora</taxon>
    </lineage>
</organism>
<feature type="region of interest" description="Disordered" evidence="1">
    <location>
        <begin position="71"/>
        <end position="90"/>
    </location>
</feature>
<gene>
    <name evidence="3" type="ORF">GCM10009639_70630</name>
</gene>
<evidence type="ECO:0000259" key="2">
    <source>
        <dbReference type="Pfam" id="PF19921"/>
    </source>
</evidence>
<reference evidence="3 4" key="1">
    <citation type="journal article" date="2019" name="Int. J. Syst. Evol. Microbiol.">
        <title>The Global Catalogue of Microorganisms (GCM) 10K type strain sequencing project: providing services to taxonomists for standard genome sequencing and annotation.</title>
        <authorList>
            <consortium name="The Broad Institute Genomics Platform"/>
            <consortium name="The Broad Institute Genome Sequencing Center for Infectious Disease"/>
            <person name="Wu L."/>
            <person name="Ma J."/>
        </authorList>
    </citation>
    <scope>NUCLEOTIDE SEQUENCE [LARGE SCALE GENOMIC DNA]</scope>
    <source>
        <strain evidence="3 4">JCM 12393</strain>
    </source>
</reference>
<dbReference type="InterPro" id="IPR045548">
    <property type="entry name" value="bpX5"/>
</dbReference>
<proteinExistence type="predicted"/>
<feature type="domain" description="MoxR-vWA-beta-propeller ternary system" evidence="2">
    <location>
        <begin position="3"/>
        <end position="53"/>
    </location>
</feature>
<accession>A0ABN1YKZ6</accession>
<evidence type="ECO:0000313" key="3">
    <source>
        <dbReference type="EMBL" id="GAA1416434.1"/>
    </source>
</evidence>
<sequence length="90" mass="9412">MLADDTALLVLGAEPDLPWSDGARYLGRDGDLLVPTTARPRPAAALWRTALGAGPGDLCVLTPDHALVAAQPAPATDPEALTPYARRAER</sequence>
<name>A0ABN1YKZ6_9ACTN</name>
<dbReference type="EMBL" id="BAAAKJ010000557">
    <property type="protein sequence ID" value="GAA1416434.1"/>
    <property type="molecule type" value="Genomic_DNA"/>
</dbReference>
<evidence type="ECO:0000256" key="1">
    <source>
        <dbReference type="SAM" id="MobiDB-lite"/>
    </source>
</evidence>
<dbReference type="Proteomes" id="UP001499863">
    <property type="component" value="Unassembled WGS sequence"/>
</dbReference>
<protein>
    <recommendedName>
        <fullName evidence="2">MoxR-vWA-beta-propeller ternary system domain-containing protein</fullName>
    </recommendedName>
</protein>
<evidence type="ECO:0000313" key="4">
    <source>
        <dbReference type="Proteomes" id="UP001499863"/>
    </source>
</evidence>
<dbReference type="Pfam" id="PF19921">
    <property type="entry name" value="bpX5"/>
    <property type="match status" value="1"/>
</dbReference>